<keyword evidence="4" id="KW-0479">Metal-binding</keyword>
<evidence type="ECO:0000256" key="12">
    <source>
        <dbReference type="ARBA" id="ARBA00023326"/>
    </source>
</evidence>
<organism evidence="18 19">
    <name type="scientific">Sphagnurus paluster</name>
    <dbReference type="NCBI Taxonomy" id="117069"/>
    <lineage>
        <taxon>Eukaryota</taxon>
        <taxon>Fungi</taxon>
        <taxon>Dikarya</taxon>
        <taxon>Basidiomycota</taxon>
        <taxon>Agaricomycotina</taxon>
        <taxon>Agaricomycetes</taxon>
        <taxon>Agaricomycetidae</taxon>
        <taxon>Agaricales</taxon>
        <taxon>Tricholomatineae</taxon>
        <taxon>Lyophyllaceae</taxon>
        <taxon>Sphagnurus</taxon>
    </lineage>
</organism>
<evidence type="ECO:0000256" key="7">
    <source>
        <dbReference type="ARBA" id="ARBA00023002"/>
    </source>
</evidence>
<dbReference type="PANTHER" id="PTHR33353">
    <property type="entry name" value="PUTATIVE (AFU_ORTHOLOGUE AFUA_1G12560)-RELATED"/>
    <property type="match status" value="1"/>
</dbReference>
<evidence type="ECO:0000256" key="10">
    <source>
        <dbReference type="ARBA" id="ARBA00023157"/>
    </source>
</evidence>
<dbReference type="EMBL" id="JABCKI010005740">
    <property type="protein sequence ID" value="KAG5638868.1"/>
    <property type="molecule type" value="Genomic_DNA"/>
</dbReference>
<dbReference type="Gene3D" id="2.70.50.70">
    <property type="match status" value="2"/>
</dbReference>
<evidence type="ECO:0000313" key="19">
    <source>
        <dbReference type="Proteomes" id="UP000717328"/>
    </source>
</evidence>
<keyword evidence="9" id="KW-0503">Monooxygenase</keyword>
<evidence type="ECO:0000256" key="2">
    <source>
        <dbReference type="ARBA" id="ARBA00004613"/>
    </source>
</evidence>
<evidence type="ECO:0000256" key="16">
    <source>
        <dbReference type="SAM" id="MobiDB-lite"/>
    </source>
</evidence>
<dbReference type="OrthoDB" id="4849160at2759"/>
<comment type="subcellular location">
    <subcellularLocation>
        <location evidence="2">Secreted</location>
    </subcellularLocation>
</comment>
<dbReference type="GO" id="GO:0004497">
    <property type="term" value="F:monooxygenase activity"/>
    <property type="evidence" value="ECO:0007669"/>
    <property type="project" value="UniProtKB-KW"/>
</dbReference>
<keyword evidence="6" id="KW-0136">Cellulose degradation</keyword>
<accession>A0A9P7FYW9</accession>
<reference evidence="18" key="2">
    <citation type="submission" date="2021-10" db="EMBL/GenBank/DDBJ databases">
        <title>Phylogenomics reveals ancestral predisposition of the termite-cultivated fungus Termitomyces towards a domesticated lifestyle.</title>
        <authorList>
            <person name="Auxier B."/>
            <person name="Grum-Grzhimaylo A."/>
            <person name="Cardenas M.E."/>
            <person name="Lodge J.D."/>
            <person name="Laessoe T."/>
            <person name="Pedersen O."/>
            <person name="Smith M.E."/>
            <person name="Kuyper T.W."/>
            <person name="Franco-Molano E.A."/>
            <person name="Baroni T.J."/>
            <person name="Aanen D.K."/>
        </authorList>
    </citation>
    <scope>NUCLEOTIDE SEQUENCE</scope>
    <source>
        <strain evidence="18">D49</strain>
    </source>
</reference>
<evidence type="ECO:0000256" key="6">
    <source>
        <dbReference type="ARBA" id="ARBA00023001"/>
    </source>
</evidence>
<comment type="cofactor">
    <cofactor evidence="1">
        <name>Cu(2+)</name>
        <dbReference type="ChEBI" id="CHEBI:29036"/>
    </cofactor>
</comment>
<dbReference type="Pfam" id="PF03443">
    <property type="entry name" value="AA9"/>
    <property type="match status" value="1"/>
</dbReference>
<keyword evidence="10" id="KW-1015">Disulfide bond</keyword>
<keyword evidence="5" id="KW-0732">Signal</keyword>
<gene>
    <name evidence="18" type="ORF">H0H81_009171</name>
</gene>
<evidence type="ECO:0000256" key="14">
    <source>
        <dbReference type="ARBA" id="ARBA00045077"/>
    </source>
</evidence>
<feature type="compositionally biased region" description="Low complexity" evidence="16">
    <location>
        <begin position="147"/>
        <end position="173"/>
    </location>
</feature>
<reference evidence="18" key="1">
    <citation type="submission" date="2021-02" db="EMBL/GenBank/DDBJ databases">
        <authorList>
            <person name="Nieuwenhuis M."/>
            <person name="Van De Peppel L.J.J."/>
        </authorList>
    </citation>
    <scope>NUCLEOTIDE SEQUENCE</scope>
    <source>
        <strain evidence="18">D49</strain>
    </source>
</reference>
<keyword evidence="7" id="KW-0560">Oxidoreductase</keyword>
<evidence type="ECO:0000256" key="13">
    <source>
        <dbReference type="ARBA" id="ARBA00044502"/>
    </source>
</evidence>
<dbReference type="GO" id="GO:0046872">
    <property type="term" value="F:metal ion binding"/>
    <property type="evidence" value="ECO:0007669"/>
    <property type="project" value="UniProtKB-KW"/>
</dbReference>
<sequence length="198" mass="20727">MASCNGNCETFSASNAQWFKIDAEGYDPTTKQWAAAKLIANGFTWTSTIPAELAPGQYCRTPLGDTAVLPELHVSILLPKSSFPVSSPYRQINLTGSGKGQPSASSLVSIPALYDGVVWPDIYTNFGTFTIPGPPPVTFDTTGGGKPAPATTAVTPARPTTTAGAISSTSTTTPVAGTPVASGHCQLNSRRLLRRRLK</sequence>
<dbReference type="InterPro" id="IPR049892">
    <property type="entry name" value="AA9"/>
</dbReference>
<dbReference type="EC" id="1.14.99.56" evidence="15"/>
<evidence type="ECO:0000256" key="3">
    <source>
        <dbReference type="ARBA" id="ARBA00022525"/>
    </source>
</evidence>
<dbReference type="Proteomes" id="UP000717328">
    <property type="component" value="Unassembled WGS sequence"/>
</dbReference>
<keyword evidence="8" id="KW-0186">Copper</keyword>
<evidence type="ECO:0000256" key="8">
    <source>
        <dbReference type="ARBA" id="ARBA00023008"/>
    </source>
</evidence>
<evidence type="ECO:0000313" key="18">
    <source>
        <dbReference type="EMBL" id="KAG5638868.1"/>
    </source>
</evidence>
<name>A0A9P7FYW9_9AGAR</name>
<dbReference type="InterPro" id="IPR005103">
    <property type="entry name" value="AA9_LPMO"/>
</dbReference>
<keyword evidence="12" id="KW-0624">Polysaccharide degradation</keyword>
<keyword evidence="19" id="KW-1185">Reference proteome</keyword>
<proteinExistence type="inferred from homology"/>
<comment type="catalytic activity">
    <reaction evidence="14">
        <text>[(1-&gt;4)-beta-D-glucosyl]n+m + reduced acceptor + O2 = 4-dehydro-beta-D-glucosyl-[(1-&gt;4)-beta-D-glucosyl]n-1 + [(1-&gt;4)-beta-D-glucosyl]m + acceptor + H2O.</text>
        <dbReference type="EC" id="1.14.99.56"/>
    </reaction>
</comment>
<evidence type="ECO:0000256" key="15">
    <source>
        <dbReference type="ARBA" id="ARBA00047174"/>
    </source>
</evidence>
<evidence type="ECO:0000256" key="4">
    <source>
        <dbReference type="ARBA" id="ARBA00022723"/>
    </source>
</evidence>
<dbReference type="GO" id="GO:0005576">
    <property type="term" value="C:extracellular region"/>
    <property type="evidence" value="ECO:0007669"/>
    <property type="project" value="UniProtKB-SubCell"/>
</dbReference>
<dbReference type="GO" id="GO:0030245">
    <property type="term" value="P:cellulose catabolic process"/>
    <property type="evidence" value="ECO:0007669"/>
    <property type="project" value="UniProtKB-KW"/>
</dbReference>
<dbReference type="PANTHER" id="PTHR33353:SF10">
    <property type="entry name" value="ENDO-BETA-1,4-GLUCANASE D"/>
    <property type="match status" value="1"/>
</dbReference>
<evidence type="ECO:0000256" key="11">
    <source>
        <dbReference type="ARBA" id="ARBA00023277"/>
    </source>
</evidence>
<evidence type="ECO:0000256" key="9">
    <source>
        <dbReference type="ARBA" id="ARBA00023033"/>
    </source>
</evidence>
<evidence type="ECO:0000259" key="17">
    <source>
        <dbReference type="Pfam" id="PF03443"/>
    </source>
</evidence>
<keyword evidence="11" id="KW-0119">Carbohydrate metabolism</keyword>
<keyword evidence="3" id="KW-0964">Secreted</keyword>
<dbReference type="AlphaFoldDB" id="A0A9P7FYW9"/>
<evidence type="ECO:0000256" key="1">
    <source>
        <dbReference type="ARBA" id="ARBA00001973"/>
    </source>
</evidence>
<comment type="caution">
    <text evidence="18">The sequence shown here is derived from an EMBL/GenBank/DDBJ whole genome shotgun (WGS) entry which is preliminary data.</text>
</comment>
<evidence type="ECO:0000256" key="5">
    <source>
        <dbReference type="ARBA" id="ARBA00022729"/>
    </source>
</evidence>
<feature type="domain" description="Auxiliary Activity family 9 catalytic" evidence="17">
    <location>
        <begin position="1"/>
        <end position="58"/>
    </location>
</feature>
<feature type="region of interest" description="Disordered" evidence="16">
    <location>
        <begin position="137"/>
        <end position="183"/>
    </location>
</feature>
<protein>
    <recommendedName>
        <fullName evidence="15">lytic cellulose monooxygenase (C4-dehydrogenating)</fullName>
        <ecNumber evidence="15">1.14.99.56</ecNumber>
    </recommendedName>
</protein>
<comment type="similarity">
    <text evidence="13">Belongs to the polysaccharide monooxygenase AA9 family.</text>
</comment>